<reference evidence="1 2" key="1">
    <citation type="submission" date="2021-06" db="EMBL/GenBank/DDBJ databases">
        <authorList>
            <person name="Palmer J.M."/>
        </authorList>
    </citation>
    <scope>NUCLEOTIDE SEQUENCE [LARGE SCALE GENOMIC DNA]</scope>
    <source>
        <strain evidence="1 2">GA_2019</strain>
        <tissue evidence="1">Muscle</tissue>
    </source>
</reference>
<gene>
    <name evidence="1" type="primary">HPSE2_3</name>
    <name evidence="1" type="ORF">GOODEAATRI_012070</name>
</gene>
<evidence type="ECO:0000313" key="2">
    <source>
        <dbReference type="Proteomes" id="UP001476798"/>
    </source>
</evidence>
<proteinExistence type="predicted"/>
<name>A0ABV0PMW8_9TELE</name>
<evidence type="ECO:0000313" key="1">
    <source>
        <dbReference type="EMBL" id="MEQ2184834.1"/>
    </source>
</evidence>
<dbReference type="Proteomes" id="UP001476798">
    <property type="component" value="Unassembled WGS sequence"/>
</dbReference>
<comment type="caution">
    <text evidence="1">The sequence shown here is derived from an EMBL/GenBank/DDBJ whole genome shotgun (WGS) entry which is preliminary data.</text>
</comment>
<keyword evidence="2" id="KW-1185">Reference proteome</keyword>
<accession>A0ABV0PMW8</accession>
<feature type="non-terminal residue" evidence="1">
    <location>
        <position position="1"/>
    </location>
</feature>
<protein>
    <submittedName>
        <fullName evidence="1">Inactive heparanase-2</fullName>
    </submittedName>
</protein>
<sequence>VVRSDIALDKQKGCKLAHHPDIMLELQREKAATTQLVLLKEQLSNIYSNITITAYGWLDCVGPCQRPSITRCPAELQIHSTAFSP</sequence>
<dbReference type="EMBL" id="JAHRIO010080724">
    <property type="protein sequence ID" value="MEQ2184834.1"/>
    <property type="molecule type" value="Genomic_DNA"/>
</dbReference>
<organism evidence="1 2">
    <name type="scientific">Goodea atripinnis</name>
    <dbReference type="NCBI Taxonomy" id="208336"/>
    <lineage>
        <taxon>Eukaryota</taxon>
        <taxon>Metazoa</taxon>
        <taxon>Chordata</taxon>
        <taxon>Craniata</taxon>
        <taxon>Vertebrata</taxon>
        <taxon>Euteleostomi</taxon>
        <taxon>Actinopterygii</taxon>
        <taxon>Neopterygii</taxon>
        <taxon>Teleostei</taxon>
        <taxon>Neoteleostei</taxon>
        <taxon>Acanthomorphata</taxon>
        <taxon>Ovalentaria</taxon>
        <taxon>Atherinomorphae</taxon>
        <taxon>Cyprinodontiformes</taxon>
        <taxon>Goodeidae</taxon>
        <taxon>Goodea</taxon>
    </lineage>
</organism>